<evidence type="ECO:0000313" key="2">
    <source>
        <dbReference type="EMBL" id="OMP11315.1"/>
    </source>
</evidence>
<dbReference type="SUPFAM" id="SSF53254">
    <property type="entry name" value="Phosphoglycerate mutase-like"/>
    <property type="match status" value="1"/>
</dbReference>
<dbReference type="SMART" id="SM00855">
    <property type="entry name" value="PGAM"/>
    <property type="match status" value="1"/>
</dbReference>
<protein>
    <submittedName>
        <fullName evidence="2">Histidine phosphatase superfamily, clade-1</fullName>
    </submittedName>
</protein>
<sequence length="266" mass="29689">MEAITSEAQTPYQLLGSQKLVHLVRHAQGLHNLEAEKGRDAQKKIEFIDPELSSNGWQQVVDQRKNVSASGMLGRIEVVITSPMLRTLQTAVGIFGCEDSSSSKETTLVEKINNQFTNSISIFNQRPPIIAHELCRERMIESEDDVSWETDAGETNDAVAVRGIEFIKWLSGRKEKEIALVSHGVFLQETMIALKNMCIPLVEPECDPYSRFGNCEIRSIIIFDTSVMSLGSDSSPRKQCGRIPYSLQLRTDSANNKNVSMDEVAN</sequence>
<dbReference type="InterPro" id="IPR029033">
    <property type="entry name" value="His_PPase_superfam"/>
</dbReference>
<dbReference type="OrthoDB" id="496981at2759"/>
<comment type="similarity">
    <text evidence="1">Belongs to the phosphoglycerate mutase family.</text>
</comment>
<reference evidence="2 3" key="1">
    <citation type="submission" date="2013-09" db="EMBL/GenBank/DDBJ databases">
        <title>Corchorus capsularis genome sequencing.</title>
        <authorList>
            <person name="Alam M."/>
            <person name="Haque M.S."/>
            <person name="Islam M.S."/>
            <person name="Emdad E.M."/>
            <person name="Islam M.M."/>
            <person name="Ahmed B."/>
            <person name="Halim A."/>
            <person name="Hossen Q.M.M."/>
            <person name="Hossain M.Z."/>
            <person name="Ahmed R."/>
            <person name="Khan M.M."/>
            <person name="Islam R."/>
            <person name="Rashid M.M."/>
            <person name="Khan S.A."/>
            <person name="Rahman M.S."/>
            <person name="Alam M."/>
        </authorList>
    </citation>
    <scope>NUCLEOTIDE SEQUENCE [LARGE SCALE GENOMIC DNA]</scope>
    <source>
        <strain evidence="3">cv. CVL-1</strain>
        <tissue evidence="2">Whole seedling</tissue>
    </source>
</reference>
<organism evidence="2 3">
    <name type="scientific">Corchorus capsularis</name>
    <name type="common">Jute</name>
    <dbReference type="NCBI Taxonomy" id="210143"/>
    <lineage>
        <taxon>Eukaryota</taxon>
        <taxon>Viridiplantae</taxon>
        <taxon>Streptophyta</taxon>
        <taxon>Embryophyta</taxon>
        <taxon>Tracheophyta</taxon>
        <taxon>Spermatophyta</taxon>
        <taxon>Magnoliopsida</taxon>
        <taxon>eudicotyledons</taxon>
        <taxon>Gunneridae</taxon>
        <taxon>Pentapetalae</taxon>
        <taxon>rosids</taxon>
        <taxon>malvids</taxon>
        <taxon>Malvales</taxon>
        <taxon>Malvaceae</taxon>
        <taxon>Grewioideae</taxon>
        <taxon>Apeibeae</taxon>
        <taxon>Corchorus</taxon>
    </lineage>
</organism>
<dbReference type="CDD" id="cd07067">
    <property type="entry name" value="HP_PGM_like"/>
    <property type="match status" value="1"/>
</dbReference>
<name>A0A1R3KW57_COCAP</name>
<dbReference type="InterPro" id="IPR013078">
    <property type="entry name" value="His_Pase_superF_clade-1"/>
</dbReference>
<dbReference type="InterPro" id="IPR050275">
    <property type="entry name" value="PGM_Phosphatase"/>
</dbReference>
<evidence type="ECO:0000256" key="1">
    <source>
        <dbReference type="ARBA" id="ARBA00038362"/>
    </source>
</evidence>
<dbReference type="Pfam" id="PF00300">
    <property type="entry name" value="His_Phos_1"/>
    <property type="match status" value="1"/>
</dbReference>
<dbReference type="Gramene" id="OMP11315">
    <property type="protein sequence ID" value="OMP11315"/>
    <property type="gene ID" value="CCACVL1_00576"/>
</dbReference>
<evidence type="ECO:0000313" key="3">
    <source>
        <dbReference type="Proteomes" id="UP000188268"/>
    </source>
</evidence>
<dbReference type="GO" id="GO:0005737">
    <property type="term" value="C:cytoplasm"/>
    <property type="evidence" value="ECO:0007669"/>
    <property type="project" value="TreeGrafter"/>
</dbReference>
<dbReference type="Proteomes" id="UP000188268">
    <property type="component" value="Unassembled WGS sequence"/>
</dbReference>
<dbReference type="OMA" id="RGTISQC"/>
<dbReference type="Gene3D" id="3.40.50.1240">
    <property type="entry name" value="Phosphoglycerate mutase-like"/>
    <property type="match status" value="1"/>
</dbReference>
<comment type="caution">
    <text evidence="2">The sequence shown here is derived from an EMBL/GenBank/DDBJ whole genome shotgun (WGS) entry which is preliminary data.</text>
</comment>
<accession>A0A1R3KW57</accession>
<proteinExistence type="inferred from homology"/>
<dbReference type="PANTHER" id="PTHR48100:SF13">
    <property type="entry name" value="PHOSPHOGLYCERATE MUTASE-LIKE PROTEIN 1 ISOFORM X1"/>
    <property type="match status" value="1"/>
</dbReference>
<dbReference type="EMBL" id="AWWV01001389">
    <property type="protein sequence ID" value="OMP11315.1"/>
    <property type="molecule type" value="Genomic_DNA"/>
</dbReference>
<keyword evidence="3" id="KW-1185">Reference proteome</keyword>
<dbReference type="GO" id="GO:0016791">
    <property type="term" value="F:phosphatase activity"/>
    <property type="evidence" value="ECO:0007669"/>
    <property type="project" value="TreeGrafter"/>
</dbReference>
<dbReference type="AlphaFoldDB" id="A0A1R3KW57"/>
<gene>
    <name evidence="2" type="ORF">CCACVL1_00576</name>
</gene>
<dbReference type="PANTHER" id="PTHR48100">
    <property type="entry name" value="BROAD-SPECIFICITY PHOSPHATASE YOR283W-RELATED"/>
    <property type="match status" value="1"/>
</dbReference>